<dbReference type="AlphaFoldDB" id="A0A6A6HZ38"/>
<gene>
    <name evidence="1" type="ORF">BU26DRAFT_120646</name>
</gene>
<dbReference type="EMBL" id="ML987206">
    <property type="protein sequence ID" value="KAF2242883.1"/>
    <property type="molecule type" value="Genomic_DNA"/>
</dbReference>
<sequence length="173" mass="20119">MLGESMTPSAWHWHLLDPTRGSTWRTRRREYMPSGTHRLSRTGKAKECRSASSTAWLNRNQGPRNRKPNPFIYYPQSPYTGDPCYEIVGASNAYHDYSSLSESEGRNNLVLFLANIALRLWLRQKLHFPAWLLLSMDSCLEEWFLAWSHRRAMIANMESHAYTRATSSVLQRV</sequence>
<keyword evidence="2" id="KW-1185">Reference proteome</keyword>
<proteinExistence type="predicted"/>
<evidence type="ECO:0000313" key="2">
    <source>
        <dbReference type="Proteomes" id="UP000800094"/>
    </source>
</evidence>
<name>A0A6A6HZ38_9PLEO</name>
<dbReference type="RefSeq" id="XP_033677887.1">
    <property type="nucleotide sequence ID" value="XM_033819517.1"/>
</dbReference>
<evidence type="ECO:0000313" key="1">
    <source>
        <dbReference type="EMBL" id="KAF2242883.1"/>
    </source>
</evidence>
<reference evidence="1" key="1">
    <citation type="journal article" date="2020" name="Stud. Mycol.">
        <title>101 Dothideomycetes genomes: a test case for predicting lifestyles and emergence of pathogens.</title>
        <authorList>
            <person name="Haridas S."/>
            <person name="Albert R."/>
            <person name="Binder M."/>
            <person name="Bloem J."/>
            <person name="Labutti K."/>
            <person name="Salamov A."/>
            <person name="Andreopoulos B."/>
            <person name="Baker S."/>
            <person name="Barry K."/>
            <person name="Bills G."/>
            <person name="Bluhm B."/>
            <person name="Cannon C."/>
            <person name="Castanera R."/>
            <person name="Culley D."/>
            <person name="Daum C."/>
            <person name="Ezra D."/>
            <person name="Gonzalez J."/>
            <person name="Henrissat B."/>
            <person name="Kuo A."/>
            <person name="Liang C."/>
            <person name="Lipzen A."/>
            <person name="Lutzoni F."/>
            <person name="Magnuson J."/>
            <person name="Mondo S."/>
            <person name="Nolan M."/>
            <person name="Ohm R."/>
            <person name="Pangilinan J."/>
            <person name="Park H.-J."/>
            <person name="Ramirez L."/>
            <person name="Alfaro M."/>
            <person name="Sun H."/>
            <person name="Tritt A."/>
            <person name="Yoshinaga Y."/>
            <person name="Zwiers L.-H."/>
            <person name="Turgeon B."/>
            <person name="Goodwin S."/>
            <person name="Spatafora J."/>
            <person name="Crous P."/>
            <person name="Grigoriev I."/>
        </authorList>
    </citation>
    <scope>NUCLEOTIDE SEQUENCE</scope>
    <source>
        <strain evidence="1">CBS 122368</strain>
    </source>
</reference>
<organism evidence="1 2">
    <name type="scientific">Trematosphaeria pertusa</name>
    <dbReference type="NCBI Taxonomy" id="390896"/>
    <lineage>
        <taxon>Eukaryota</taxon>
        <taxon>Fungi</taxon>
        <taxon>Dikarya</taxon>
        <taxon>Ascomycota</taxon>
        <taxon>Pezizomycotina</taxon>
        <taxon>Dothideomycetes</taxon>
        <taxon>Pleosporomycetidae</taxon>
        <taxon>Pleosporales</taxon>
        <taxon>Massarineae</taxon>
        <taxon>Trematosphaeriaceae</taxon>
        <taxon>Trematosphaeria</taxon>
    </lineage>
</organism>
<dbReference type="GeneID" id="54572847"/>
<protein>
    <submittedName>
        <fullName evidence="1">Uncharacterized protein</fullName>
    </submittedName>
</protein>
<dbReference type="Proteomes" id="UP000800094">
    <property type="component" value="Unassembled WGS sequence"/>
</dbReference>
<accession>A0A6A6HZ38</accession>